<feature type="transmembrane region" description="Helical" evidence="6">
    <location>
        <begin position="74"/>
        <end position="91"/>
    </location>
</feature>
<feature type="transmembrane region" description="Helical" evidence="6">
    <location>
        <begin position="28"/>
        <end position="47"/>
    </location>
</feature>
<dbReference type="InterPro" id="IPR001898">
    <property type="entry name" value="SLC13A/DASS"/>
</dbReference>
<keyword evidence="3 6" id="KW-0812">Transmembrane</keyword>
<evidence type="ECO:0000256" key="3">
    <source>
        <dbReference type="ARBA" id="ARBA00022692"/>
    </source>
</evidence>
<dbReference type="GO" id="GO:0015141">
    <property type="term" value="F:succinate transmembrane transporter activity"/>
    <property type="evidence" value="ECO:0007669"/>
    <property type="project" value="UniProtKB-ARBA"/>
</dbReference>
<feature type="transmembrane region" description="Helical" evidence="6">
    <location>
        <begin position="496"/>
        <end position="516"/>
    </location>
</feature>
<gene>
    <name evidence="7" type="ORF">Premu_0835</name>
</gene>
<feature type="transmembrane region" description="Helical" evidence="6">
    <location>
        <begin position="97"/>
        <end position="119"/>
    </location>
</feature>
<feature type="transmembrane region" description="Helical" evidence="6">
    <location>
        <begin position="331"/>
        <end position="350"/>
    </location>
</feature>
<feature type="transmembrane region" description="Helical" evidence="6">
    <location>
        <begin position="195"/>
        <end position="220"/>
    </location>
</feature>
<dbReference type="EMBL" id="GL945017">
    <property type="protein sequence ID" value="EGN56294.1"/>
    <property type="molecule type" value="Genomic_DNA"/>
</dbReference>
<dbReference type="NCBIfam" id="TIGR00785">
    <property type="entry name" value="dass"/>
    <property type="match status" value="1"/>
</dbReference>
<feature type="transmembrane region" description="Helical" evidence="6">
    <location>
        <begin position="442"/>
        <end position="463"/>
    </location>
</feature>
<dbReference type="AlphaFoldDB" id="F8N6Z6"/>
<protein>
    <submittedName>
        <fullName evidence="7">Anion transporter</fullName>
    </submittedName>
</protein>
<sequence length="520" mass="56172">MKAKDPLPHVAAIEEQQRNSTFDRRRRLIGAICGPICALLVWLTPISSLSPEAHRLLAIMTLVCLWWITEPVPIPVTSLVGPSLCVIFGVVKMKEAFAAFANPTIFLFMGGFIIAKAMMVNGIDKRISYGIVSMRWVGDSLRRIFFAIGLACMLCSGWISNTATAAMMFPIALGLLEAIREMMAEKGKTINLKTYKYATGLMLMTAYACSIGGVLTPIGTPPNIIMLGFLDEMSHINVGFFQWMIWGFVAMIIYFVIAYLILSKMFPADVKRIEGAHEFVERRRQALGKWTLAQKNTMVGFILAVVLWVTPGILSMVLGSSSPVLKTYNHHFPEAIAAMLGALVLFFLPGGKNEEGKSRPVISWKQAVEGIEWGTLLLFGGGLAMGGMMYSCGLSQWIGDNIVSWMGGQPSQLTLIAVFCVVSLLMSELTSHTAATNMVGPLAIGAAVAAGFSPVPVAVGVALSASLGFMLPVSTPPNAIVYASGYVPITKMIKSGVIIDFIGIAFVTIPIALYLVSLVL</sequence>
<organism evidence="7 8">
    <name type="scientific">Hallella multisaccharivorax DSM 17128</name>
    <dbReference type="NCBI Taxonomy" id="688246"/>
    <lineage>
        <taxon>Bacteria</taxon>
        <taxon>Pseudomonadati</taxon>
        <taxon>Bacteroidota</taxon>
        <taxon>Bacteroidia</taxon>
        <taxon>Bacteroidales</taxon>
        <taxon>Prevotellaceae</taxon>
        <taxon>Hallella</taxon>
    </lineage>
</organism>
<evidence type="ECO:0000256" key="1">
    <source>
        <dbReference type="ARBA" id="ARBA00004141"/>
    </source>
</evidence>
<dbReference type="Pfam" id="PF00939">
    <property type="entry name" value="Na_sulph_symp"/>
    <property type="match status" value="1"/>
</dbReference>
<feature type="transmembrane region" description="Helical" evidence="6">
    <location>
        <begin position="299"/>
        <end position="319"/>
    </location>
</feature>
<feature type="transmembrane region" description="Helical" evidence="6">
    <location>
        <begin position="371"/>
        <end position="391"/>
    </location>
</feature>
<dbReference type="PANTHER" id="PTHR10283:SF82">
    <property type="entry name" value="SOLUTE CARRIER FAMILY 13 MEMBER 2"/>
    <property type="match status" value="1"/>
</dbReference>
<dbReference type="RefSeq" id="WP_007573335.1">
    <property type="nucleotide sequence ID" value="NZ_BPTS01000001.1"/>
</dbReference>
<dbReference type="InterPro" id="IPR031312">
    <property type="entry name" value="Na/sul_symport_CS"/>
</dbReference>
<keyword evidence="5 6" id="KW-0472">Membrane</keyword>
<dbReference type="STRING" id="688246.Premu_0835"/>
<keyword evidence="8" id="KW-1185">Reference proteome</keyword>
<evidence type="ECO:0000256" key="2">
    <source>
        <dbReference type="ARBA" id="ARBA00022448"/>
    </source>
</evidence>
<evidence type="ECO:0000256" key="5">
    <source>
        <dbReference type="ARBA" id="ARBA00023136"/>
    </source>
</evidence>
<name>F8N6Z6_9BACT</name>
<feature type="transmembrane region" description="Helical" evidence="6">
    <location>
        <begin position="240"/>
        <end position="262"/>
    </location>
</feature>
<proteinExistence type="predicted"/>
<dbReference type="eggNOG" id="COG0471">
    <property type="taxonomic scope" value="Bacteria"/>
</dbReference>
<evidence type="ECO:0000313" key="7">
    <source>
        <dbReference type="EMBL" id="EGN56294.1"/>
    </source>
</evidence>
<evidence type="ECO:0000256" key="4">
    <source>
        <dbReference type="ARBA" id="ARBA00022989"/>
    </source>
</evidence>
<feature type="transmembrane region" description="Helical" evidence="6">
    <location>
        <begin position="411"/>
        <end position="430"/>
    </location>
</feature>
<dbReference type="HOGENOM" id="CLU_005170_0_0_10"/>
<keyword evidence="4 6" id="KW-1133">Transmembrane helix</keyword>
<dbReference type="GO" id="GO:0005886">
    <property type="term" value="C:plasma membrane"/>
    <property type="evidence" value="ECO:0007669"/>
    <property type="project" value="TreeGrafter"/>
</dbReference>
<dbReference type="PROSITE" id="PS01271">
    <property type="entry name" value="NA_SULFATE"/>
    <property type="match status" value="1"/>
</dbReference>
<accession>F8N6Z6</accession>
<evidence type="ECO:0000256" key="6">
    <source>
        <dbReference type="SAM" id="Phobius"/>
    </source>
</evidence>
<dbReference type="Proteomes" id="UP000002772">
    <property type="component" value="Unassembled WGS sequence"/>
</dbReference>
<keyword evidence="2" id="KW-0813">Transport</keyword>
<reference evidence="8" key="1">
    <citation type="journal article" date="2011" name="Stand. Genomic Sci.">
        <title>Non-contiguous finished genome sequence of the opportunistic oral pathogen Prevotella multisaccharivorax type strain (PPPA20).</title>
        <authorList>
            <person name="Pati A."/>
            <person name="Gronow S."/>
            <person name="Lu M."/>
            <person name="Lapidus A."/>
            <person name="Nolan M."/>
            <person name="Lucas S."/>
            <person name="Hammon N."/>
            <person name="Deshpande S."/>
            <person name="Cheng J.F."/>
            <person name="Tapia R."/>
            <person name="Han C."/>
            <person name="Goodwin L."/>
            <person name="Pitluck S."/>
            <person name="Liolios K."/>
            <person name="Pagani I."/>
            <person name="Mavromatis K."/>
            <person name="Mikhailova N."/>
            <person name="Huntemann M."/>
            <person name="Chen A."/>
            <person name="Palaniappan K."/>
            <person name="Land M."/>
            <person name="Hauser L."/>
            <person name="Detter J.C."/>
            <person name="Brambilla E.M."/>
            <person name="Rohde M."/>
            <person name="Goker M."/>
            <person name="Woyke T."/>
            <person name="Bristow J."/>
            <person name="Eisen J.A."/>
            <person name="Markowitz V."/>
            <person name="Hugenholtz P."/>
            <person name="Kyrpides N.C."/>
            <person name="Klenk H.P."/>
            <person name="Ivanova N."/>
        </authorList>
    </citation>
    <scope>NUCLEOTIDE SEQUENCE [LARGE SCALE GENOMIC DNA]</scope>
    <source>
        <strain evidence="8">DSM 17128</strain>
    </source>
</reference>
<dbReference type="CDD" id="cd01115">
    <property type="entry name" value="SLC13_permease"/>
    <property type="match status" value="1"/>
</dbReference>
<dbReference type="OrthoDB" id="9765532at2"/>
<dbReference type="PANTHER" id="PTHR10283">
    <property type="entry name" value="SOLUTE CARRIER FAMILY 13 MEMBER"/>
    <property type="match status" value="1"/>
</dbReference>
<comment type="subcellular location">
    <subcellularLocation>
        <location evidence="1">Membrane</location>
        <topology evidence="1">Multi-pass membrane protein</topology>
    </subcellularLocation>
</comment>
<evidence type="ECO:0000313" key="8">
    <source>
        <dbReference type="Proteomes" id="UP000002772"/>
    </source>
</evidence>
<feature type="transmembrane region" description="Helical" evidence="6">
    <location>
        <begin position="140"/>
        <end position="159"/>
    </location>
</feature>